<dbReference type="Proteomes" id="UP001253458">
    <property type="component" value="Unassembled WGS sequence"/>
</dbReference>
<reference evidence="2 4" key="1">
    <citation type="submission" date="2023-07" db="EMBL/GenBank/DDBJ databases">
        <title>Sorghum-associated microbial communities from plants grown in Nebraska, USA.</title>
        <authorList>
            <person name="Schachtman D."/>
        </authorList>
    </citation>
    <scope>NUCLEOTIDE SEQUENCE</scope>
    <source>
        <strain evidence="3 4">BE105</strain>
        <strain evidence="2">BE69</strain>
    </source>
</reference>
<evidence type="ECO:0000313" key="3">
    <source>
        <dbReference type="EMBL" id="MDR6838719.1"/>
    </source>
</evidence>
<sequence length="352" mass="39072">MATTPENEEPGPEPQGPAETELVVRSEEEAFELLRQALTSELEDHPYVLQFENWPILTLRFVGDGYDSTITPHIAEALVELQHAMNRSYARLVKHAANANVLTKEERQSIEFKAKVDEGSSLITVDLGDYAQTLTTALVGKMTGTELVITVLGLAITGGALVAYRSFLATRSEDKKVDQATQQTVQLSEQETRRMQIFADALTQRPALQAVHEDFDNVRHDILKSVGDAERLDVQGISLQQDQARKIASTPRSKPEEVQLNGTYRIVKLDWSKEDEVRISVFGLGATKQEFIASMRAHNLTPQNIEKLKACEWERRPAYLSINATVLRGEVTTATIVGVEWPDDAAPPAQPA</sequence>
<comment type="caution">
    <text evidence="2">The sequence shown here is derived from an EMBL/GenBank/DDBJ whole genome shotgun (WGS) entry which is preliminary data.</text>
</comment>
<organism evidence="2 5">
    <name type="scientific">Acidovorax delafieldii</name>
    <name type="common">Pseudomonas delafieldii</name>
    <dbReference type="NCBI Taxonomy" id="47920"/>
    <lineage>
        <taxon>Bacteria</taxon>
        <taxon>Pseudomonadati</taxon>
        <taxon>Pseudomonadota</taxon>
        <taxon>Betaproteobacteria</taxon>
        <taxon>Burkholderiales</taxon>
        <taxon>Comamonadaceae</taxon>
        <taxon>Acidovorax</taxon>
    </lineage>
</organism>
<keyword evidence="4" id="KW-1185">Reference proteome</keyword>
<feature type="compositionally biased region" description="Acidic residues" evidence="1">
    <location>
        <begin position="1"/>
        <end position="11"/>
    </location>
</feature>
<proteinExistence type="predicted"/>
<evidence type="ECO:0000313" key="4">
    <source>
        <dbReference type="Proteomes" id="UP001249076"/>
    </source>
</evidence>
<evidence type="ECO:0000313" key="2">
    <source>
        <dbReference type="EMBL" id="MDR6767497.1"/>
    </source>
</evidence>
<dbReference type="Proteomes" id="UP001249076">
    <property type="component" value="Unassembled WGS sequence"/>
</dbReference>
<evidence type="ECO:0000313" key="5">
    <source>
        <dbReference type="Proteomes" id="UP001253458"/>
    </source>
</evidence>
<dbReference type="EMBL" id="JAVDTS010000005">
    <property type="protein sequence ID" value="MDR6838719.1"/>
    <property type="molecule type" value="Genomic_DNA"/>
</dbReference>
<dbReference type="EMBL" id="JAVDTL010000004">
    <property type="protein sequence ID" value="MDR6767497.1"/>
    <property type="molecule type" value="Genomic_DNA"/>
</dbReference>
<gene>
    <name evidence="2" type="ORF">J2W88_002778</name>
    <name evidence="3" type="ORF">J2W93_003566</name>
</gene>
<accession>A0AAJ2BS47</accession>
<protein>
    <submittedName>
        <fullName evidence="2">Uncharacterized protein</fullName>
    </submittedName>
</protein>
<dbReference type="AlphaFoldDB" id="A0AAJ2BS47"/>
<name>A0AAJ2BS47_ACIDE</name>
<dbReference type="RefSeq" id="WP_209819977.1">
    <property type="nucleotide sequence ID" value="NZ_JAVDTL010000004.1"/>
</dbReference>
<evidence type="ECO:0000256" key="1">
    <source>
        <dbReference type="SAM" id="MobiDB-lite"/>
    </source>
</evidence>
<feature type="region of interest" description="Disordered" evidence="1">
    <location>
        <begin position="1"/>
        <end position="20"/>
    </location>
</feature>